<protein>
    <submittedName>
        <fullName evidence="2">Uncharacterized protein</fullName>
    </submittedName>
</protein>
<dbReference type="EMBL" id="BGPR01000418">
    <property type="protein sequence ID" value="GBM19198.1"/>
    <property type="molecule type" value="Genomic_DNA"/>
</dbReference>
<feature type="region of interest" description="Disordered" evidence="1">
    <location>
        <begin position="14"/>
        <end position="44"/>
    </location>
</feature>
<gene>
    <name evidence="2" type="ORF">AVEN_79908_1</name>
</gene>
<name>A0A4Y2DTP1_ARAVE</name>
<sequence>MVIESGYYQKGENLRRNRRNSLRRFSNQVHRHKKEENCTSDNGNKMNNVKELLFRRSNDEYVVSSIVGFEPGGSKAGDRRKRGVELLAVGVR</sequence>
<keyword evidence="3" id="KW-1185">Reference proteome</keyword>
<accession>A0A4Y2DTP1</accession>
<comment type="caution">
    <text evidence="2">The sequence shown here is derived from an EMBL/GenBank/DDBJ whole genome shotgun (WGS) entry which is preliminary data.</text>
</comment>
<proteinExistence type="predicted"/>
<dbReference type="Proteomes" id="UP000499080">
    <property type="component" value="Unassembled WGS sequence"/>
</dbReference>
<evidence type="ECO:0000313" key="3">
    <source>
        <dbReference type="Proteomes" id="UP000499080"/>
    </source>
</evidence>
<dbReference type="AlphaFoldDB" id="A0A4Y2DTP1"/>
<evidence type="ECO:0000313" key="2">
    <source>
        <dbReference type="EMBL" id="GBM19198.1"/>
    </source>
</evidence>
<evidence type="ECO:0000256" key="1">
    <source>
        <dbReference type="SAM" id="MobiDB-lite"/>
    </source>
</evidence>
<reference evidence="2 3" key="1">
    <citation type="journal article" date="2019" name="Sci. Rep.">
        <title>Orb-weaving spider Araneus ventricosus genome elucidates the spidroin gene catalogue.</title>
        <authorList>
            <person name="Kono N."/>
            <person name="Nakamura H."/>
            <person name="Ohtoshi R."/>
            <person name="Moran D.A.P."/>
            <person name="Shinohara A."/>
            <person name="Yoshida Y."/>
            <person name="Fujiwara M."/>
            <person name="Mori M."/>
            <person name="Tomita M."/>
            <person name="Arakawa K."/>
        </authorList>
    </citation>
    <scope>NUCLEOTIDE SEQUENCE [LARGE SCALE GENOMIC DNA]</scope>
</reference>
<organism evidence="2 3">
    <name type="scientific">Araneus ventricosus</name>
    <name type="common">Orbweaver spider</name>
    <name type="synonym">Epeira ventricosa</name>
    <dbReference type="NCBI Taxonomy" id="182803"/>
    <lineage>
        <taxon>Eukaryota</taxon>
        <taxon>Metazoa</taxon>
        <taxon>Ecdysozoa</taxon>
        <taxon>Arthropoda</taxon>
        <taxon>Chelicerata</taxon>
        <taxon>Arachnida</taxon>
        <taxon>Araneae</taxon>
        <taxon>Araneomorphae</taxon>
        <taxon>Entelegynae</taxon>
        <taxon>Araneoidea</taxon>
        <taxon>Araneidae</taxon>
        <taxon>Araneus</taxon>
    </lineage>
</organism>